<dbReference type="PANTHER" id="PTHR32009:SF133">
    <property type="entry name" value="TIR DOMAIN-CONTAINING PROTEIN"/>
    <property type="match status" value="1"/>
</dbReference>
<proteinExistence type="predicted"/>
<sequence length="187" mass="21514">MREESNQRRLGFGGWSIVALGERKENKKHQGGKQAGRRRFGRRKMKQSYGLFVEENEVVGCLPEKKGMRGGMGKIYVALERAGVRTFRDNDNIDRGQELKPEIDKVIKESRASIVVLSQKYANSRWCLDKLLLILEQRLSINQMLGNLDGLSCSWVRIRIGRSSFLIHKLNNQDNWSNERPGLVELQ</sequence>
<protein>
    <recommendedName>
        <fullName evidence="2">TIR domain-containing protein</fullName>
    </recommendedName>
</protein>
<dbReference type="SUPFAM" id="SSF52200">
    <property type="entry name" value="Toll/Interleukin receptor TIR domain"/>
    <property type="match status" value="1"/>
</dbReference>
<dbReference type="AlphaFoldDB" id="A0AA35ZIU0"/>
<evidence type="ECO:0000313" key="4">
    <source>
        <dbReference type="Proteomes" id="UP001177003"/>
    </source>
</evidence>
<accession>A0AA35ZIU0</accession>
<evidence type="ECO:0000259" key="2">
    <source>
        <dbReference type="PROSITE" id="PS50104"/>
    </source>
</evidence>
<evidence type="ECO:0000256" key="1">
    <source>
        <dbReference type="ARBA" id="ARBA00023027"/>
    </source>
</evidence>
<feature type="domain" description="TIR" evidence="2">
    <location>
        <begin position="54"/>
        <end position="187"/>
    </location>
</feature>
<gene>
    <name evidence="3" type="ORF">LSALG_LOCUS32438</name>
</gene>
<name>A0AA35ZIU0_LACSI</name>
<dbReference type="InterPro" id="IPR035897">
    <property type="entry name" value="Toll_tir_struct_dom_sf"/>
</dbReference>
<dbReference type="Proteomes" id="UP001177003">
    <property type="component" value="Chromosome 7"/>
</dbReference>
<dbReference type="PROSITE" id="PS50104">
    <property type="entry name" value="TIR"/>
    <property type="match status" value="1"/>
</dbReference>
<keyword evidence="1" id="KW-0520">NAD</keyword>
<reference evidence="3" key="1">
    <citation type="submission" date="2023-04" db="EMBL/GenBank/DDBJ databases">
        <authorList>
            <person name="Vijverberg K."/>
            <person name="Xiong W."/>
            <person name="Schranz E."/>
        </authorList>
    </citation>
    <scope>NUCLEOTIDE SEQUENCE</scope>
</reference>
<dbReference type="Gene3D" id="3.40.50.10140">
    <property type="entry name" value="Toll/interleukin-1 receptor homology (TIR) domain"/>
    <property type="match status" value="1"/>
</dbReference>
<keyword evidence="4" id="KW-1185">Reference proteome</keyword>
<organism evidence="3 4">
    <name type="scientific">Lactuca saligna</name>
    <name type="common">Willowleaf lettuce</name>
    <dbReference type="NCBI Taxonomy" id="75948"/>
    <lineage>
        <taxon>Eukaryota</taxon>
        <taxon>Viridiplantae</taxon>
        <taxon>Streptophyta</taxon>
        <taxon>Embryophyta</taxon>
        <taxon>Tracheophyta</taxon>
        <taxon>Spermatophyta</taxon>
        <taxon>Magnoliopsida</taxon>
        <taxon>eudicotyledons</taxon>
        <taxon>Gunneridae</taxon>
        <taxon>Pentapetalae</taxon>
        <taxon>asterids</taxon>
        <taxon>campanulids</taxon>
        <taxon>Asterales</taxon>
        <taxon>Asteraceae</taxon>
        <taxon>Cichorioideae</taxon>
        <taxon>Cichorieae</taxon>
        <taxon>Lactucinae</taxon>
        <taxon>Lactuca</taxon>
    </lineage>
</organism>
<dbReference type="PANTHER" id="PTHR32009">
    <property type="entry name" value="TMV RESISTANCE PROTEIN N-LIKE"/>
    <property type="match status" value="1"/>
</dbReference>
<dbReference type="InterPro" id="IPR000157">
    <property type="entry name" value="TIR_dom"/>
</dbReference>
<dbReference type="EMBL" id="OX465083">
    <property type="protein sequence ID" value="CAI9293414.1"/>
    <property type="molecule type" value="Genomic_DNA"/>
</dbReference>
<dbReference type="GO" id="GO:0007165">
    <property type="term" value="P:signal transduction"/>
    <property type="evidence" value="ECO:0007669"/>
    <property type="project" value="InterPro"/>
</dbReference>
<dbReference type="Pfam" id="PF01582">
    <property type="entry name" value="TIR"/>
    <property type="match status" value="1"/>
</dbReference>
<evidence type="ECO:0000313" key="3">
    <source>
        <dbReference type="EMBL" id="CAI9293414.1"/>
    </source>
</evidence>